<gene>
    <name evidence="12" type="ORF">GGQ66_001627</name>
</gene>
<reference evidence="12 13" key="1">
    <citation type="submission" date="2020-08" db="EMBL/GenBank/DDBJ databases">
        <title>Genomic Encyclopedia of Type Strains, Phase IV (KMG-IV): sequencing the most valuable type-strain genomes for metagenomic binning, comparative biology and taxonomic classification.</title>
        <authorList>
            <person name="Goeker M."/>
        </authorList>
    </citation>
    <scope>NUCLEOTIDE SEQUENCE [LARGE SCALE GENOMIC DNA]</scope>
    <source>
        <strain evidence="12 13">DSM 26385</strain>
    </source>
</reference>
<dbReference type="EC" id="5.2.1.8" evidence="3"/>
<dbReference type="InterPro" id="IPR000297">
    <property type="entry name" value="PPIase_PpiC"/>
</dbReference>
<dbReference type="Gene3D" id="1.10.8.1040">
    <property type="match status" value="1"/>
</dbReference>
<sequence>MISKALFSVGVICIAATAASAQEAAGPIAARVNGVEITTSDVAFAAAFFGNPSPDAPTAARTSAMVDAMIDIKLLAAEARRQGIEKQADYQRQLNFLAEQALRSAYLSQEVDKAVTDESVRAFYDKQVKAIAPVQEIRLSHILLKTREEADKVSTALASGQAFETLAKESSADTVSGREGGSLSFLKKEALPAEIASAVAGMKPGEVAKAPIQTPFGFHVVRLDEVRNAPPPSFEELAPRIRQSLESAAIQSIVARLRTSAKIEKLVPDVPMPADSGDGHNHDGNGQE</sequence>
<evidence type="ECO:0000256" key="1">
    <source>
        <dbReference type="ARBA" id="ARBA00000971"/>
    </source>
</evidence>
<evidence type="ECO:0000313" key="12">
    <source>
        <dbReference type="EMBL" id="MBB4103072.1"/>
    </source>
</evidence>
<feature type="domain" description="PpiC" evidence="11">
    <location>
        <begin position="134"/>
        <end position="225"/>
    </location>
</feature>
<dbReference type="PROSITE" id="PS01096">
    <property type="entry name" value="PPIC_PPIASE_1"/>
    <property type="match status" value="1"/>
</dbReference>
<dbReference type="InterPro" id="IPR046357">
    <property type="entry name" value="PPIase_dom_sf"/>
</dbReference>
<dbReference type="PANTHER" id="PTHR47245">
    <property type="entry name" value="PEPTIDYLPROLYL ISOMERASE"/>
    <property type="match status" value="1"/>
</dbReference>
<dbReference type="GO" id="GO:0003755">
    <property type="term" value="F:peptidyl-prolyl cis-trans isomerase activity"/>
    <property type="evidence" value="ECO:0007669"/>
    <property type="project" value="UniProtKB-KW"/>
</dbReference>
<accession>A0A7W6P0R8</accession>
<feature type="region of interest" description="Disordered" evidence="9">
    <location>
        <begin position="269"/>
        <end position="288"/>
    </location>
</feature>
<dbReference type="InterPro" id="IPR050245">
    <property type="entry name" value="PrsA_foldase"/>
</dbReference>
<evidence type="ECO:0000259" key="11">
    <source>
        <dbReference type="PROSITE" id="PS50198"/>
    </source>
</evidence>
<evidence type="ECO:0000256" key="10">
    <source>
        <dbReference type="SAM" id="SignalP"/>
    </source>
</evidence>
<evidence type="ECO:0000256" key="7">
    <source>
        <dbReference type="ARBA" id="ARBA00031484"/>
    </source>
</evidence>
<keyword evidence="8 12" id="KW-0413">Isomerase</keyword>
<proteinExistence type="inferred from homology"/>
<evidence type="ECO:0000256" key="6">
    <source>
        <dbReference type="ARBA" id="ARBA00030642"/>
    </source>
</evidence>
<dbReference type="EMBL" id="JACIDU010000005">
    <property type="protein sequence ID" value="MBB4103072.1"/>
    <property type="molecule type" value="Genomic_DNA"/>
</dbReference>
<feature type="chain" id="PRO_5031451422" description="Parvulin-like PPIase" evidence="10">
    <location>
        <begin position="22"/>
        <end position="288"/>
    </location>
</feature>
<keyword evidence="10" id="KW-0732">Signal</keyword>
<evidence type="ECO:0000256" key="5">
    <source>
        <dbReference type="ARBA" id="ARBA00023110"/>
    </source>
</evidence>
<organism evidence="12 13">
    <name type="scientific">Allorhizobium borbori</name>
    <dbReference type="NCBI Taxonomy" id="485907"/>
    <lineage>
        <taxon>Bacteria</taxon>
        <taxon>Pseudomonadati</taxon>
        <taxon>Pseudomonadota</taxon>
        <taxon>Alphaproteobacteria</taxon>
        <taxon>Hyphomicrobiales</taxon>
        <taxon>Rhizobiaceae</taxon>
        <taxon>Rhizobium/Agrobacterium group</taxon>
        <taxon>Allorhizobium</taxon>
    </lineage>
</organism>
<dbReference type="Pfam" id="PF13145">
    <property type="entry name" value="Rotamase_2"/>
    <property type="match status" value="1"/>
</dbReference>
<comment type="similarity">
    <text evidence="2">Belongs to the PpiC/parvulin rotamase family.</text>
</comment>
<dbReference type="RefSeq" id="WP_183791250.1">
    <property type="nucleotide sequence ID" value="NZ_JACIDU010000005.1"/>
</dbReference>
<evidence type="ECO:0000256" key="8">
    <source>
        <dbReference type="PROSITE-ProRule" id="PRU00278"/>
    </source>
</evidence>
<evidence type="ECO:0000256" key="4">
    <source>
        <dbReference type="ARBA" id="ARBA00018370"/>
    </source>
</evidence>
<protein>
    <recommendedName>
        <fullName evidence="4">Parvulin-like PPIase</fullName>
        <ecNumber evidence="3">5.2.1.8</ecNumber>
    </recommendedName>
    <alternativeName>
        <fullName evidence="6">Peptidyl-prolyl cis-trans isomerase plp</fullName>
    </alternativeName>
    <alternativeName>
        <fullName evidence="7">Rotamase plp</fullName>
    </alternativeName>
</protein>
<evidence type="ECO:0000256" key="9">
    <source>
        <dbReference type="SAM" id="MobiDB-lite"/>
    </source>
</evidence>
<dbReference type="PROSITE" id="PS50198">
    <property type="entry name" value="PPIC_PPIASE_2"/>
    <property type="match status" value="1"/>
</dbReference>
<feature type="signal peptide" evidence="10">
    <location>
        <begin position="1"/>
        <end position="21"/>
    </location>
</feature>
<evidence type="ECO:0000256" key="2">
    <source>
        <dbReference type="ARBA" id="ARBA00007656"/>
    </source>
</evidence>
<dbReference type="SUPFAM" id="SSF109998">
    <property type="entry name" value="Triger factor/SurA peptide-binding domain-like"/>
    <property type="match status" value="1"/>
</dbReference>
<evidence type="ECO:0000256" key="3">
    <source>
        <dbReference type="ARBA" id="ARBA00013194"/>
    </source>
</evidence>
<dbReference type="Proteomes" id="UP000584824">
    <property type="component" value="Unassembled WGS sequence"/>
</dbReference>
<keyword evidence="13" id="KW-1185">Reference proteome</keyword>
<dbReference type="InterPro" id="IPR023058">
    <property type="entry name" value="PPIase_PpiC_CS"/>
</dbReference>
<dbReference type="SUPFAM" id="SSF54534">
    <property type="entry name" value="FKBP-like"/>
    <property type="match status" value="1"/>
</dbReference>
<comment type="caution">
    <text evidence="12">The sequence shown here is derived from an EMBL/GenBank/DDBJ whole genome shotgun (WGS) entry which is preliminary data.</text>
</comment>
<name>A0A7W6P0R8_9HYPH</name>
<feature type="compositionally biased region" description="Basic and acidic residues" evidence="9">
    <location>
        <begin position="277"/>
        <end position="288"/>
    </location>
</feature>
<dbReference type="Gene3D" id="3.10.50.40">
    <property type="match status" value="1"/>
</dbReference>
<evidence type="ECO:0000313" key="13">
    <source>
        <dbReference type="Proteomes" id="UP000584824"/>
    </source>
</evidence>
<keyword evidence="5 8" id="KW-0697">Rotamase</keyword>
<dbReference type="InterPro" id="IPR027304">
    <property type="entry name" value="Trigger_fact/SurA_dom_sf"/>
</dbReference>
<dbReference type="PANTHER" id="PTHR47245:SF2">
    <property type="entry name" value="PEPTIDYL-PROLYL CIS-TRANS ISOMERASE HP_0175-RELATED"/>
    <property type="match status" value="1"/>
</dbReference>
<comment type="catalytic activity">
    <reaction evidence="1">
        <text>[protein]-peptidylproline (omega=180) = [protein]-peptidylproline (omega=0)</text>
        <dbReference type="Rhea" id="RHEA:16237"/>
        <dbReference type="Rhea" id="RHEA-COMP:10747"/>
        <dbReference type="Rhea" id="RHEA-COMP:10748"/>
        <dbReference type="ChEBI" id="CHEBI:83833"/>
        <dbReference type="ChEBI" id="CHEBI:83834"/>
        <dbReference type="EC" id="5.2.1.8"/>
    </reaction>
</comment>
<dbReference type="AlphaFoldDB" id="A0A7W6P0R8"/>